<evidence type="ECO:0000256" key="2">
    <source>
        <dbReference type="ARBA" id="ARBA00023152"/>
    </source>
</evidence>
<evidence type="ECO:0000313" key="7">
    <source>
        <dbReference type="EMBL" id="OFV69413.1"/>
    </source>
</evidence>
<dbReference type="EMBL" id="LKEU01000040">
    <property type="protein sequence ID" value="OFV69413.1"/>
    <property type="molecule type" value="Genomic_DNA"/>
</dbReference>
<dbReference type="InterPro" id="IPR005952">
    <property type="entry name" value="Phosphogly_mut1"/>
</dbReference>
<dbReference type="NCBIfam" id="TIGR03162">
    <property type="entry name" value="ribazole_cobC"/>
    <property type="match status" value="1"/>
</dbReference>
<sequence>METRIYLVRHGQIELKNEKTYIGQLDLPLSPEGIKQAQTLQEEFKPIPLDCAYSSPLCRCVETLDILLGGRSIPRFTIDALQEINMGDWDGKSFAEIKELYPERFEQRGRELDVFAPPAGESFVSLQQRVLPVFAEMVKENDAKSIVILTHAGVIRVILANLFGLTIKEVFKWKIPYAGSLKLCYNQKNGKWICQNQ</sequence>
<evidence type="ECO:0000256" key="5">
    <source>
        <dbReference type="PIRSR" id="PIRSR613078-1"/>
    </source>
</evidence>
<dbReference type="AlphaFoldDB" id="A0A1F2PDT8"/>
<dbReference type="CDD" id="cd07067">
    <property type="entry name" value="HP_PGM_like"/>
    <property type="match status" value="1"/>
</dbReference>
<dbReference type="GO" id="GO:0009236">
    <property type="term" value="P:cobalamin biosynthetic process"/>
    <property type="evidence" value="ECO:0007669"/>
    <property type="project" value="UniProtKB-UniRule"/>
</dbReference>
<keyword evidence="2" id="KW-0324">Glycolysis</keyword>
<name>A0A1F2PDT8_9FIRM</name>
<accession>A0A1F2PDT8</accession>
<proteinExistence type="inferred from homology"/>
<evidence type="ECO:0000256" key="3">
    <source>
        <dbReference type="ARBA" id="ARBA00023235"/>
    </source>
</evidence>
<dbReference type="InterPro" id="IPR029033">
    <property type="entry name" value="His_PPase_superfam"/>
</dbReference>
<dbReference type="Pfam" id="PF00300">
    <property type="entry name" value="His_Phos_1"/>
    <property type="match status" value="1"/>
</dbReference>
<dbReference type="PIRSF" id="PIRSF000709">
    <property type="entry name" value="6PFK_2-Ptase"/>
    <property type="match status" value="1"/>
</dbReference>
<reference evidence="7 8" key="1">
    <citation type="submission" date="2015-09" db="EMBL/GenBank/DDBJ databases">
        <title>Genome sequence of Acetobacterium wieringae DSM 1911.</title>
        <authorList>
            <person name="Poehlein A."/>
            <person name="Bengelsdorf F.R."/>
            <person name="Schiel-Bengelsdorf B."/>
            <person name="Duerre P."/>
            <person name="Daniel R."/>
        </authorList>
    </citation>
    <scope>NUCLEOTIDE SEQUENCE [LARGE SCALE GENOMIC DNA]</scope>
    <source>
        <strain evidence="7 8">DSM 1911</strain>
    </source>
</reference>
<organism evidence="7 8">
    <name type="scientific">Acetobacterium wieringae</name>
    <dbReference type="NCBI Taxonomy" id="52694"/>
    <lineage>
        <taxon>Bacteria</taxon>
        <taxon>Bacillati</taxon>
        <taxon>Bacillota</taxon>
        <taxon>Clostridia</taxon>
        <taxon>Eubacteriales</taxon>
        <taxon>Eubacteriaceae</taxon>
        <taxon>Acetobacterium</taxon>
    </lineage>
</organism>
<dbReference type="STRING" id="52694.ACWI_30610"/>
<dbReference type="OrthoDB" id="9781415at2"/>
<dbReference type="SMART" id="SM00855">
    <property type="entry name" value="PGAM"/>
    <property type="match status" value="1"/>
</dbReference>
<evidence type="ECO:0000256" key="4">
    <source>
        <dbReference type="NCBIfam" id="TIGR03162"/>
    </source>
</evidence>
<dbReference type="Proteomes" id="UP000176244">
    <property type="component" value="Unassembled WGS sequence"/>
</dbReference>
<feature type="active site" description="Tele-phosphohistidine intermediate" evidence="5">
    <location>
        <position position="10"/>
    </location>
</feature>
<dbReference type="SUPFAM" id="SSF53254">
    <property type="entry name" value="Phosphoglycerate mutase-like"/>
    <property type="match status" value="1"/>
</dbReference>
<dbReference type="EC" id="3.1.3.73" evidence="4"/>
<dbReference type="InterPro" id="IPR013078">
    <property type="entry name" value="His_Pase_superF_clade-1"/>
</dbReference>
<dbReference type="RefSeq" id="WP_070372322.1">
    <property type="nucleotide sequence ID" value="NZ_LKEU01000040.1"/>
</dbReference>
<feature type="binding site" evidence="6">
    <location>
        <position position="59"/>
    </location>
    <ligand>
        <name>substrate</name>
    </ligand>
</feature>
<evidence type="ECO:0000256" key="6">
    <source>
        <dbReference type="PIRSR" id="PIRSR613078-2"/>
    </source>
</evidence>
<dbReference type="Gene3D" id="3.40.50.1240">
    <property type="entry name" value="Phosphoglycerate mutase-like"/>
    <property type="match status" value="1"/>
</dbReference>
<feature type="active site" description="Proton donor/acceptor" evidence="5">
    <location>
        <position position="83"/>
    </location>
</feature>
<dbReference type="InterPro" id="IPR017578">
    <property type="entry name" value="Ribazole_CobC"/>
</dbReference>
<keyword evidence="7" id="KW-0378">Hydrolase</keyword>
<evidence type="ECO:0000256" key="1">
    <source>
        <dbReference type="ARBA" id="ARBA00006717"/>
    </source>
</evidence>
<dbReference type="GO" id="GO:0016868">
    <property type="term" value="F:intramolecular phosphotransferase activity"/>
    <property type="evidence" value="ECO:0007669"/>
    <property type="project" value="InterPro"/>
</dbReference>
<gene>
    <name evidence="7" type="primary">cobC</name>
    <name evidence="7" type="ORF">ACWI_30610</name>
</gene>
<dbReference type="GO" id="GO:0006096">
    <property type="term" value="P:glycolytic process"/>
    <property type="evidence" value="ECO:0007669"/>
    <property type="project" value="UniProtKB-KW"/>
</dbReference>
<keyword evidence="3" id="KW-0413">Isomerase</keyword>
<comment type="similarity">
    <text evidence="1">Belongs to the phosphoglycerate mutase family. BPG-dependent PGAM subfamily.</text>
</comment>
<comment type="caution">
    <text evidence="7">The sequence shown here is derived from an EMBL/GenBank/DDBJ whole genome shotgun (WGS) entry which is preliminary data.</text>
</comment>
<protein>
    <recommendedName>
        <fullName evidence="4">Alpha-ribazole phosphatase</fullName>
        <ecNumber evidence="4">3.1.3.73</ecNumber>
    </recommendedName>
</protein>
<dbReference type="GO" id="GO:0043755">
    <property type="term" value="F:alpha-ribazole phosphatase activity"/>
    <property type="evidence" value="ECO:0007669"/>
    <property type="project" value="UniProtKB-UniRule"/>
</dbReference>
<evidence type="ECO:0000313" key="8">
    <source>
        <dbReference type="Proteomes" id="UP000176244"/>
    </source>
</evidence>
<dbReference type="PANTHER" id="PTHR11931">
    <property type="entry name" value="PHOSPHOGLYCERATE MUTASE"/>
    <property type="match status" value="1"/>
</dbReference>